<dbReference type="Proteomes" id="UP000054359">
    <property type="component" value="Unassembled WGS sequence"/>
</dbReference>
<feature type="region of interest" description="Disordered" evidence="1">
    <location>
        <begin position="32"/>
        <end position="61"/>
    </location>
</feature>
<keyword evidence="3" id="KW-1185">Reference proteome</keyword>
<evidence type="ECO:0000313" key="3">
    <source>
        <dbReference type="Proteomes" id="UP000054359"/>
    </source>
</evidence>
<dbReference type="EMBL" id="KK112177">
    <property type="protein sequence ID" value="KFM56952.1"/>
    <property type="molecule type" value="Genomic_DNA"/>
</dbReference>
<evidence type="ECO:0000313" key="2">
    <source>
        <dbReference type="EMBL" id="KFM56952.1"/>
    </source>
</evidence>
<feature type="compositionally biased region" description="Basic and acidic residues" evidence="1">
    <location>
        <begin position="32"/>
        <end position="42"/>
    </location>
</feature>
<reference evidence="2 3" key="1">
    <citation type="submission" date="2013-11" db="EMBL/GenBank/DDBJ databases">
        <title>Genome sequencing of Stegodyphus mimosarum.</title>
        <authorList>
            <person name="Bechsgaard J."/>
        </authorList>
    </citation>
    <scope>NUCLEOTIDE SEQUENCE [LARGE SCALE GENOMIC DNA]</scope>
</reference>
<dbReference type="AlphaFoldDB" id="A0A087SVR3"/>
<protein>
    <submittedName>
        <fullName evidence="2">Uncharacterized protein</fullName>
    </submittedName>
</protein>
<sequence>MAIDNLLMMQKQLIIDFINFMKSSSYRKQLEHQIAKEKERSQQLKRHSSHLKKVVSGLREE</sequence>
<proteinExistence type="predicted"/>
<gene>
    <name evidence="2" type="ORF">X975_24882</name>
</gene>
<feature type="non-terminal residue" evidence="2">
    <location>
        <position position="61"/>
    </location>
</feature>
<evidence type="ECO:0000256" key="1">
    <source>
        <dbReference type="SAM" id="MobiDB-lite"/>
    </source>
</evidence>
<organism evidence="2 3">
    <name type="scientific">Stegodyphus mimosarum</name>
    <name type="common">African social velvet spider</name>
    <dbReference type="NCBI Taxonomy" id="407821"/>
    <lineage>
        <taxon>Eukaryota</taxon>
        <taxon>Metazoa</taxon>
        <taxon>Ecdysozoa</taxon>
        <taxon>Arthropoda</taxon>
        <taxon>Chelicerata</taxon>
        <taxon>Arachnida</taxon>
        <taxon>Araneae</taxon>
        <taxon>Araneomorphae</taxon>
        <taxon>Entelegynae</taxon>
        <taxon>Eresoidea</taxon>
        <taxon>Eresidae</taxon>
        <taxon>Stegodyphus</taxon>
    </lineage>
</organism>
<feature type="compositionally biased region" description="Basic residues" evidence="1">
    <location>
        <begin position="43"/>
        <end position="53"/>
    </location>
</feature>
<name>A0A087SVR3_STEMI</name>
<accession>A0A087SVR3</accession>